<feature type="compositionally biased region" description="Pro residues" evidence="1">
    <location>
        <begin position="356"/>
        <end position="370"/>
    </location>
</feature>
<dbReference type="EMBL" id="RDRB01000009">
    <property type="protein sequence ID" value="ROT98614.1"/>
    <property type="molecule type" value="Genomic_DNA"/>
</dbReference>
<sequence length="396" mass="40841">MTDQDIRTVLARMAGAPASPASEEAALTPARAVRMAFARATESSCGLKVGVTSLDEEEASLDAVAAALQEGDLVLDLRSPDGTILGMAALDRELRAAFVESQTMGRLSAVPAPDRPVSVADRALCAPVVDAVLTDLAVAAGSTALAGWADGARTGGRIDGGRGVSLQLPEDRYRLLRLEVDLSVAGRAGRMLLALPAERGRPAADPASSDWTERLHRLILSAPAVLTAVLHRMSLPISRLEDIAPGDLLPLDGVTVSSVRLEGAGNTLVATARLGQVGGMKAVRLEPPPPPELREATHPPASVPPALPQASVRPRPPDASVQPGIAPAPASGGHAAGASAPGTPDAVDMPQETPARPSPADPAGPSPDPPPWEEEQVDRSPSDRIAPDYPPDPRQT</sequence>
<dbReference type="InterPro" id="IPR001543">
    <property type="entry name" value="FliN-like_C"/>
</dbReference>
<dbReference type="InterPro" id="IPR036429">
    <property type="entry name" value="SpoA-like_sf"/>
</dbReference>
<evidence type="ECO:0000313" key="4">
    <source>
        <dbReference type="Proteomes" id="UP000268016"/>
    </source>
</evidence>
<dbReference type="SUPFAM" id="SSF101801">
    <property type="entry name" value="Surface presentation of antigens (SPOA)"/>
    <property type="match status" value="1"/>
</dbReference>
<proteinExistence type="predicted"/>
<feature type="compositionally biased region" description="Basic and acidic residues" evidence="1">
    <location>
        <begin position="377"/>
        <end position="386"/>
    </location>
</feature>
<dbReference type="Pfam" id="PF01052">
    <property type="entry name" value="FliMN_C"/>
    <property type="match status" value="1"/>
</dbReference>
<reference evidence="3 4" key="1">
    <citation type="submission" date="2018-10" db="EMBL/GenBank/DDBJ databases">
        <title>Histidinibacterium lentulum gen. nov., sp. nov., a marine bacterium from the culture broth of Picochlorum sp. 122.</title>
        <authorList>
            <person name="Wang G."/>
        </authorList>
    </citation>
    <scope>NUCLEOTIDE SEQUENCE [LARGE SCALE GENOMIC DNA]</scope>
    <source>
        <strain evidence="3 4">B17</strain>
    </source>
</reference>
<protein>
    <recommendedName>
        <fullName evidence="2">Flagellar motor switch protein FliN-like C-terminal domain-containing protein</fullName>
    </recommendedName>
</protein>
<dbReference type="Proteomes" id="UP000268016">
    <property type="component" value="Unassembled WGS sequence"/>
</dbReference>
<evidence type="ECO:0000313" key="3">
    <source>
        <dbReference type="EMBL" id="ROT98614.1"/>
    </source>
</evidence>
<comment type="caution">
    <text evidence="3">The sequence shown here is derived from an EMBL/GenBank/DDBJ whole genome shotgun (WGS) entry which is preliminary data.</text>
</comment>
<dbReference type="OrthoDB" id="7824563at2"/>
<organism evidence="3 4">
    <name type="scientific">Histidinibacterium lentulum</name>
    <dbReference type="NCBI Taxonomy" id="2480588"/>
    <lineage>
        <taxon>Bacteria</taxon>
        <taxon>Pseudomonadati</taxon>
        <taxon>Pseudomonadota</taxon>
        <taxon>Alphaproteobacteria</taxon>
        <taxon>Rhodobacterales</taxon>
        <taxon>Paracoccaceae</taxon>
        <taxon>Histidinibacterium</taxon>
    </lineage>
</organism>
<dbReference type="Gene3D" id="2.30.330.10">
    <property type="entry name" value="SpoA-like"/>
    <property type="match status" value="1"/>
</dbReference>
<dbReference type="AlphaFoldDB" id="A0A3N2QTS4"/>
<feature type="region of interest" description="Disordered" evidence="1">
    <location>
        <begin position="280"/>
        <end position="396"/>
    </location>
</feature>
<dbReference type="RefSeq" id="WP_123643482.1">
    <property type="nucleotide sequence ID" value="NZ_ML119089.1"/>
</dbReference>
<feature type="domain" description="Flagellar motor switch protein FliN-like C-terminal" evidence="2">
    <location>
        <begin position="219"/>
        <end position="286"/>
    </location>
</feature>
<name>A0A3N2QTS4_9RHOB</name>
<evidence type="ECO:0000256" key="1">
    <source>
        <dbReference type="SAM" id="MobiDB-lite"/>
    </source>
</evidence>
<gene>
    <name evidence="3" type="ORF">EAT49_16895</name>
</gene>
<accession>A0A3N2QTS4</accession>
<evidence type="ECO:0000259" key="2">
    <source>
        <dbReference type="Pfam" id="PF01052"/>
    </source>
</evidence>
<feature type="compositionally biased region" description="Low complexity" evidence="1">
    <location>
        <begin position="323"/>
        <end position="344"/>
    </location>
</feature>
<keyword evidence="4" id="KW-1185">Reference proteome</keyword>